<dbReference type="InterPro" id="IPR000014">
    <property type="entry name" value="PAS"/>
</dbReference>
<dbReference type="SUPFAM" id="SSF55785">
    <property type="entry name" value="PYP-like sensor domain (PAS domain)"/>
    <property type="match status" value="1"/>
</dbReference>
<evidence type="ECO:0000256" key="1">
    <source>
        <dbReference type="ARBA" id="ARBA00023015"/>
    </source>
</evidence>
<gene>
    <name evidence="5" type="primary">ttrR</name>
    <name evidence="5" type="ORF">TRM7557_03393</name>
</gene>
<dbReference type="SMART" id="SM00421">
    <property type="entry name" value="HTH_LUXR"/>
    <property type="match status" value="1"/>
</dbReference>
<evidence type="ECO:0000313" key="6">
    <source>
        <dbReference type="Proteomes" id="UP000052022"/>
    </source>
</evidence>
<name>A0A0P1GHZ4_9RHOB</name>
<dbReference type="Gene3D" id="3.30.450.20">
    <property type="entry name" value="PAS domain"/>
    <property type="match status" value="1"/>
</dbReference>
<dbReference type="Pfam" id="PF00196">
    <property type="entry name" value="GerE"/>
    <property type="match status" value="1"/>
</dbReference>
<evidence type="ECO:0000313" key="5">
    <source>
        <dbReference type="EMBL" id="CUH81384.1"/>
    </source>
</evidence>
<organism evidence="5 6">
    <name type="scientific">Tritonibacter multivorans</name>
    <dbReference type="NCBI Taxonomy" id="928856"/>
    <lineage>
        <taxon>Bacteria</taxon>
        <taxon>Pseudomonadati</taxon>
        <taxon>Pseudomonadota</taxon>
        <taxon>Alphaproteobacteria</taxon>
        <taxon>Rhodobacterales</taxon>
        <taxon>Paracoccaceae</taxon>
        <taxon>Tritonibacter</taxon>
    </lineage>
</organism>
<dbReference type="NCBIfam" id="TIGR00229">
    <property type="entry name" value="sensory_box"/>
    <property type="match status" value="1"/>
</dbReference>
<feature type="domain" description="HTH luxR-type" evidence="4">
    <location>
        <begin position="119"/>
        <end position="184"/>
    </location>
</feature>
<dbReference type="InterPro" id="IPR000792">
    <property type="entry name" value="Tscrpt_reg_LuxR_C"/>
</dbReference>
<reference evidence="5 6" key="1">
    <citation type="submission" date="2015-09" db="EMBL/GenBank/DDBJ databases">
        <authorList>
            <consortium name="Swine Surveillance"/>
        </authorList>
    </citation>
    <scope>NUCLEOTIDE SEQUENCE [LARGE SCALE GENOMIC DNA]</scope>
    <source>
        <strain evidence="5 6">CECT 7557</strain>
    </source>
</reference>
<dbReference type="Proteomes" id="UP000052022">
    <property type="component" value="Unassembled WGS sequence"/>
</dbReference>
<sequence length="185" mass="20904">MTSDADTIADLAFDHAPLGLAVLDHRIIRRCNRQFAATFGAEVADLLNRPIADFYPSSEDYNRIGEVLKLSEAPDGLYHDERIMRRADAQLFWCRVRGRSVTPDDPFKTGVWSFADLSSERPVVTLSAREREVAIFTARGLSAKEIGRQLDLSYRTVETHRARLLEKFEARKLPELVAKLSGMPL</sequence>
<dbReference type="GO" id="GO:0003677">
    <property type="term" value="F:DNA binding"/>
    <property type="evidence" value="ECO:0007669"/>
    <property type="project" value="UniProtKB-KW"/>
</dbReference>
<dbReference type="PRINTS" id="PR00038">
    <property type="entry name" value="HTHLUXR"/>
</dbReference>
<keyword evidence="1" id="KW-0805">Transcription regulation</keyword>
<dbReference type="CDD" id="cd00130">
    <property type="entry name" value="PAS"/>
    <property type="match status" value="1"/>
</dbReference>
<dbReference type="GO" id="GO:0006355">
    <property type="term" value="P:regulation of DNA-templated transcription"/>
    <property type="evidence" value="ECO:0007669"/>
    <property type="project" value="InterPro"/>
</dbReference>
<dbReference type="PANTHER" id="PTHR44688:SF16">
    <property type="entry name" value="DNA-BINDING TRANSCRIPTIONAL ACTIVATOR DEVR_DOSR"/>
    <property type="match status" value="1"/>
</dbReference>
<dbReference type="InterPro" id="IPR016032">
    <property type="entry name" value="Sig_transdc_resp-reg_C-effctor"/>
</dbReference>
<dbReference type="PANTHER" id="PTHR44688">
    <property type="entry name" value="DNA-BINDING TRANSCRIPTIONAL ACTIVATOR DEVR_DOSR"/>
    <property type="match status" value="1"/>
</dbReference>
<proteinExistence type="predicted"/>
<dbReference type="AlphaFoldDB" id="A0A0P1GHZ4"/>
<keyword evidence="6" id="KW-1185">Reference proteome</keyword>
<protein>
    <submittedName>
        <fullName evidence="5">Tetrathionate response regulatory protein TtrR</fullName>
    </submittedName>
</protein>
<dbReference type="SUPFAM" id="SSF46894">
    <property type="entry name" value="C-terminal effector domain of the bipartite response regulators"/>
    <property type="match status" value="1"/>
</dbReference>
<dbReference type="CDD" id="cd06170">
    <property type="entry name" value="LuxR_C_like"/>
    <property type="match status" value="1"/>
</dbReference>
<dbReference type="EMBL" id="CYSD01000042">
    <property type="protein sequence ID" value="CUH81384.1"/>
    <property type="molecule type" value="Genomic_DNA"/>
</dbReference>
<evidence type="ECO:0000256" key="3">
    <source>
        <dbReference type="ARBA" id="ARBA00023163"/>
    </source>
</evidence>
<keyword evidence="3" id="KW-0804">Transcription</keyword>
<dbReference type="PROSITE" id="PS50043">
    <property type="entry name" value="HTH_LUXR_2"/>
    <property type="match status" value="1"/>
</dbReference>
<keyword evidence="2" id="KW-0238">DNA-binding</keyword>
<dbReference type="InterPro" id="IPR035965">
    <property type="entry name" value="PAS-like_dom_sf"/>
</dbReference>
<dbReference type="PROSITE" id="PS00622">
    <property type="entry name" value="HTH_LUXR_1"/>
    <property type="match status" value="1"/>
</dbReference>
<dbReference type="InterPro" id="IPR036388">
    <property type="entry name" value="WH-like_DNA-bd_sf"/>
</dbReference>
<dbReference type="Pfam" id="PF13426">
    <property type="entry name" value="PAS_9"/>
    <property type="match status" value="1"/>
</dbReference>
<dbReference type="STRING" id="928856.SAMN04488049_102229"/>
<evidence type="ECO:0000259" key="4">
    <source>
        <dbReference type="PROSITE" id="PS50043"/>
    </source>
</evidence>
<accession>A0A0P1GHZ4</accession>
<evidence type="ECO:0000256" key="2">
    <source>
        <dbReference type="ARBA" id="ARBA00023125"/>
    </source>
</evidence>
<dbReference type="Gene3D" id="1.10.10.10">
    <property type="entry name" value="Winged helix-like DNA-binding domain superfamily/Winged helix DNA-binding domain"/>
    <property type="match status" value="1"/>
</dbReference>